<evidence type="ECO:0000256" key="2">
    <source>
        <dbReference type="ARBA" id="ARBA00023004"/>
    </source>
</evidence>
<evidence type="ECO:0000256" key="3">
    <source>
        <dbReference type="ARBA" id="ARBA00023014"/>
    </source>
</evidence>
<dbReference type="AlphaFoldDB" id="C0QDP2"/>
<dbReference type="Gene3D" id="1.10.1060.10">
    <property type="entry name" value="Alpha-helical ferredoxin"/>
    <property type="match status" value="1"/>
</dbReference>
<dbReference type="EC" id="1.2.1.2" evidence="5"/>
<name>C0QDP2_DESAH</name>
<dbReference type="InterPro" id="IPR017896">
    <property type="entry name" value="4Fe4S_Fe-S-bd"/>
</dbReference>
<dbReference type="InterPro" id="IPR017900">
    <property type="entry name" value="4Fe4S_Fe_S_CS"/>
</dbReference>
<evidence type="ECO:0000256" key="1">
    <source>
        <dbReference type="ARBA" id="ARBA00022723"/>
    </source>
</evidence>
<keyword evidence="1" id="KW-0479">Metal-binding</keyword>
<dbReference type="eggNOG" id="COG1139">
    <property type="taxonomic scope" value="Bacteria"/>
</dbReference>
<reference evidence="5 6" key="1">
    <citation type="journal article" date="2009" name="Environ. Microbiol.">
        <title>Genome sequence of Desulfobacterium autotrophicum HRM2, a marine sulfate reducer oxidizing organic carbon completely to carbon dioxide.</title>
        <authorList>
            <person name="Strittmatter A.W."/>
            <person name="Liesegang H."/>
            <person name="Rabus R."/>
            <person name="Decker I."/>
            <person name="Amann J."/>
            <person name="Andres S."/>
            <person name="Henne A."/>
            <person name="Fricke W.F."/>
            <person name="Martinez-Arias R."/>
            <person name="Bartels D."/>
            <person name="Goesmann A."/>
            <person name="Krause L."/>
            <person name="Puehler A."/>
            <person name="Klenk H.P."/>
            <person name="Richter M."/>
            <person name="Schuler M."/>
            <person name="Gloeckner F.O."/>
            <person name="Meyerdierks A."/>
            <person name="Gottschalk G."/>
            <person name="Amann R."/>
        </authorList>
    </citation>
    <scope>NUCLEOTIDE SEQUENCE [LARGE SCALE GENOMIC DNA]</scope>
    <source>
        <strain evidence="6">ATCC 43914 / DSM 3382 / HRM2</strain>
    </source>
</reference>
<dbReference type="Proteomes" id="UP000000442">
    <property type="component" value="Chromosome"/>
</dbReference>
<accession>C0QDP2</accession>
<dbReference type="STRING" id="177437.HRM2_22080"/>
<evidence type="ECO:0000259" key="4">
    <source>
        <dbReference type="PROSITE" id="PS51379"/>
    </source>
</evidence>
<dbReference type="SUPFAM" id="SSF46548">
    <property type="entry name" value="alpha-helical ferredoxin"/>
    <property type="match status" value="1"/>
</dbReference>
<dbReference type="PROSITE" id="PS00198">
    <property type="entry name" value="4FE4S_FER_1"/>
    <property type="match status" value="1"/>
</dbReference>
<sequence length="315" mass="35805">MNAYTEKIRELSSNLLREGKVDLVIGFKQGTVPMATVPAIARTPEEAATFVWDANCSLNLANYLTNRTEKIGIIAKGCDSRNIVNHIVENKISREQLYIIGVPCTGMVDKPSIRALFDLEITQFKEEGETLLVKTLENELKIDKQDYLRANCRTCMHRNPVIHDVLVAEPVVEQTLEDPFKDVKAIEQMDDDQRWNHFETLLDGCIRCYACRNACPLCYCPTCFVDESNPQWVGKGQDPSDVRTFHFLRAYHCAGRCTDCGACEEACPMDIRVRDFTRKLVKDSLEIYGWEAGLTLDQRPPLDTFKPDDPDAFIK</sequence>
<evidence type="ECO:0000313" key="5">
    <source>
        <dbReference type="EMBL" id="ACN15306.1"/>
    </source>
</evidence>
<evidence type="ECO:0000313" key="6">
    <source>
        <dbReference type="Proteomes" id="UP000000442"/>
    </source>
</evidence>
<keyword evidence="6" id="KW-1185">Reference proteome</keyword>
<dbReference type="RefSeq" id="WP_015904075.1">
    <property type="nucleotide sequence ID" value="NC_012108.1"/>
</dbReference>
<dbReference type="GO" id="GO:0051536">
    <property type="term" value="F:iron-sulfur cluster binding"/>
    <property type="evidence" value="ECO:0007669"/>
    <property type="project" value="UniProtKB-KW"/>
</dbReference>
<dbReference type="GO" id="GO:0046872">
    <property type="term" value="F:metal ion binding"/>
    <property type="evidence" value="ECO:0007669"/>
    <property type="project" value="UniProtKB-KW"/>
</dbReference>
<dbReference type="KEGG" id="dat:HRM2_22080"/>
<proteinExistence type="predicted"/>
<dbReference type="GO" id="GO:0016491">
    <property type="term" value="F:oxidoreductase activity"/>
    <property type="evidence" value="ECO:0007669"/>
    <property type="project" value="UniProtKB-KW"/>
</dbReference>
<dbReference type="OrthoDB" id="9773828at2"/>
<dbReference type="InterPro" id="IPR009051">
    <property type="entry name" value="Helical_ferredxn"/>
</dbReference>
<protein>
    <submittedName>
        <fullName evidence="5">FdhB5</fullName>
        <ecNumber evidence="5">1.2.1.2</ecNumber>
    </submittedName>
</protein>
<dbReference type="HOGENOM" id="CLU_063409_0_0_7"/>
<dbReference type="PROSITE" id="PS51379">
    <property type="entry name" value="4FE4S_FER_2"/>
    <property type="match status" value="1"/>
</dbReference>
<organism evidence="5 6">
    <name type="scientific">Desulforapulum autotrophicum (strain ATCC 43914 / DSM 3382 / VKM B-1955 / HRM2)</name>
    <name type="common">Desulfobacterium autotrophicum</name>
    <dbReference type="NCBI Taxonomy" id="177437"/>
    <lineage>
        <taxon>Bacteria</taxon>
        <taxon>Pseudomonadati</taxon>
        <taxon>Thermodesulfobacteriota</taxon>
        <taxon>Desulfobacteria</taxon>
        <taxon>Desulfobacterales</taxon>
        <taxon>Desulfobacteraceae</taxon>
        <taxon>Desulforapulum</taxon>
    </lineage>
</organism>
<dbReference type="EMBL" id="CP001087">
    <property type="protein sequence ID" value="ACN15306.1"/>
    <property type="molecule type" value="Genomic_DNA"/>
</dbReference>
<keyword evidence="3" id="KW-0411">Iron-sulfur</keyword>
<dbReference type="eggNOG" id="COG1035">
    <property type="taxonomic scope" value="Bacteria"/>
</dbReference>
<keyword evidence="2" id="KW-0408">Iron</keyword>
<keyword evidence="5" id="KW-0560">Oxidoreductase</keyword>
<feature type="domain" description="4Fe-4S ferredoxin-type" evidence="4">
    <location>
        <begin position="248"/>
        <end position="277"/>
    </location>
</feature>
<gene>
    <name evidence="5" type="primary">fdhB5</name>
    <name evidence="5" type="ordered locus">HRM2_22080</name>
</gene>